<dbReference type="Proteomes" id="UP000825051">
    <property type="component" value="Chromosome"/>
</dbReference>
<gene>
    <name evidence="5" type="ORF">K0B96_16820</name>
</gene>
<dbReference type="InterPro" id="IPR015421">
    <property type="entry name" value="PyrdxlP-dep_Trfase_major"/>
</dbReference>
<dbReference type="AlphaFoldDB" id="A0A8F9TTG5"/>
<name>A0A8F9TTG5_9BACT</name>
<comment type="similarity">
    <text evidence="1 4">Belongs to the DegT/DnrJ/EryC1 family.</text>
</comment>
<dbReference type="GO" id="GO:0008483">
    <property type="term" value="F:transaminase activity"/>
    <property type="evidence" value="ECO:0007669"/>
    <property type="project" value="UniProtKB-KW"/>
</dbReference>
<dbReference type="KEGG" id="ole:K0B96_16820"/>
<dbReference type="InterPro" id="IPR015422">
    <property type="entry name" value="PyrdxlP-dep_Trfase_small"/>
</dbReference>
<keyword evidence="6" id="KW-1185">Reference proteome</keyword>
<protein>
    <submittedName>
        <fullName evidence="5">DegT/DnrJ/EryC1/StrS aminotransferase family protein</fullName>
    </submittedName>
</protein>
<feature type="modified residue" description="N6-(pyridoxal phosphate)lysine" evidence="3">
    <location>
        <position position="187"/>
    </location>
</feature>
<evidence type="ECO:0000256" key="4">
    <source>
        <dbReference type="RuleBase" id="RU004508"/>
    </source>
</evidence>
<organism evidence="5 6">
    <name type="scientific">Horticoccus luteus</name>
    <dbReference type="NCBI Taxonomy" id="2862869"/>
    <lineage>
        <taxon>Bacteria</taxon>
        <taxon>Pseudomonadati</taxon>
        <taxon>Verrucomicrobiota</taxon>
        <taxon>Opitutia</taxon>
        <taxon>Opitutales</taxon>
        <taxon>Opitutaceae</taxon>
        <taxon>Horticoccus</taxon>
    </lineage>
</organism>
<dbReference type="SUPFAM" id="SSF53383">
    <property type="entry name" value="PLP-dependent transferases"/>
    <property type="match status" value="1"/>
</dbReference>
<evidence type="ECO:0000313" key="6">
    <source>
        <dbReference type="Proteomes" id="UP000825051"/>
    </source>
</evidence>
<proteinExistence type="inferred from homology"/>
<dbReference type="PANTHER" id="PTHR30244">
    <property type="entry name" value="TRANSAMINASE"/>
    <property type="match status" value="1"/>
</dbReference>
<dbReference type="InterPro" id="IPR015424">
    <property type="entry name" value="PyrdxlP-dep_Trfase"/>
</dbReference>
<dbReference type="PIRSF" id="PIRSF000390">
    <property type="entry name" value="PLP_StrS"/>
    <property type="match status" value="1"/>
</dbReference>
<reference evidence="5" key="1">
    <citation type="submission" date="2021-08" db="EMBL/GenBank/DDBJ databases">
        <title>Genome of a novel bacterium of the phylum Verrucomicrobia, Oleiharenicola sp. KSB-15.</title>
        <authorList>
            <person name="Chung J.-H."/>
            <person name="Ahn J.-H."/>
            <person name="Yoon Y."/>
            <person name="Kim D.-Y."/>
            <person name="An S.-H."/>
            <person name="Park I."/>
            <person name="Yeon J."/>
        </authorList>
    </citation>
    <scope>NUCLEOTIDE SEQUENCE</scope>
    <source>
        <strain evidence="5">KSB-15</strain>
    </source>
</reference>
<feature type="active site" description="Proton acceptor" evidence="2">
    <location>
        <position position="187"/>
    </location>
</feature>
<dbReference type="Pfam" id="PF01041">
    <property type="entry name" value="DegT_DnrJ_EryC1"/>
    <property type="match status" value="1"/>
</dbReference>
<dbReference type="GO" id="GO:0000271">
    <property type="term" value="P:polysaccharide biosynthetic process"/>
    <property type="evidence" value="ECO:0007669"/>
    <property type="project" value="TreeGrafter"/>
</dbReference>
<evidence type="ECO:0000256" key="2">
    <source>
        <dbReference type="PIRSR" id="PIRSR000390-1"/>
    </source>
</evidence>
<dbReference type="Gene3D" id="3.90.1150.10">
    <property type="entry name" value="Aspartate Aminotransferase, domain 1"/>
    <property type="match status" value="1"/>
</dbReference>
<keyword evidence="5" id="KW-0032">Aminotransferase</keyword>
<sequence>MSTTAQPFLPLTRPTIDEETINGVADVLRSGWLTTGPKAKELEAQLSAYCGGRPVRVFNSGTCTMEIALRIAGIGEGDEVITTPLSWVATSNVVLEVGARPVFVDIDPVTRNIDLERIEAAITPRTRAIIPVDLAGLPVDRDRLYAIAQKHGLRVVEDAAQSLGSNWAGRKIGAAGDFVSISFHPNKNVTTIEGGCLVMNDEREAKLAEQYRLQGVVRTGFDGMEVEVVGGKFNLTDVAARVGLGQLPHLETFNTKRRELARAYFEAFDAPAFRGLGVELPPRDFAQSNWHMFQIVLPEQRLNAKRAEVMAQLHAAGIGTGVHYPAIHLFKVYRALGWKDGDFPIAERIGRNILSLPLFPAMTREDVARVASALTTILTVHSKA</sequence>
<evidence type="ECO:0000313" key="5">
    <source>
        <dbReference type="EMBL" id="QYM78944.1"/>
    </source>
</evidence>
<dbReference type="Gene3D" id="3.40.640.10">
    <property type="entry name" value="Type I PLP-dependent aspartate aminotransferase-like (Major domain)"/>
    <property type="match status" value="1"/>
</dbReference>
<keyword evidence="5" id="KW-0808">Transferase</keyword>
<dbReference type="PANTHER" id="PTHR30244:SF34">
    <property type="entry name" value="DTDP-4-AMINO-4,6-DIDEOXYGALACTOSE TRANSAMINASE"/>
    <property type="match status" value="1"/>
</dbReference>
<evidence type="ECO:0000256" key="1">
    <source>
        <dbReference type="ARBA" id="ARBA00037999"/>
    </source>
</evidence>
<dbReference type="CDD" id="cd00616">
    <property type="entry name" value="AHBA_syn"/>
    <property type="match status" value="1"/>
</dbReference>
<accession>A0A8F9TTG5</accession>
<keyword evidence="3 4" id="KW-0663">Pyridoxal phosphate</keyword>
<dbReference type="InterPro" id="IPR000653">
    <property type="entry name" value="DegT/StrS_aminotransferase"/>
</dbReference>
<dbReference type="GO" id="GO:0030170">
    <property type="term" value="F:pyridoxal phosphate binding"/>
    <property type="evidence" value="ECO:0007669"/>
    <property type="project" value="TreeGrafter"/>
</dbReference>
<dbReference type="EMBL" id="CP080507">
    <property type="protein sequence ID" value="QYM78944.1"/>
    <property type="molecule type" value="Genomic_DNA"/>
</dbReference>
<dbReference type="RefSeq" id="WP_220162164.1">
    <property type="nucleotide sequence ID" value="NZ_CP080507.1"/>
</dbReference>
<evidence type="ECO:0000256" key="3">
    <source>
        <dbReference type="PIRSR" id="PIRSR000390-2"/>
    </source>
</evidence>